<dbReference type="AlphaFoldDB" id="A0AAJ0H7H1"/>
<dbReference type="EMBL" id="JAUIQD010000008">
    <property type="protein sequence ID" value="KAK3341777.1"/>
    <property type="molecule type" value="Genomic_DNA"/>
</dbReference>
<accession>A0AAJ0H7H1</accession>
<reference evidence="1" key="2">
    <citation type="submission" date="2023-06" db="EMBL/GenBank/DDBJ databases">
        <authorList>
            <consortium name="Lawrence Berkeley National Laboratory"/>
            <person name="Haridas S."/>
            <person name="Hensen N."/>
            <person name="Bonometti L."/>
            <person name="Westerberg I."/>
            <person name="Brannstrom I.O."/>
            <person name="Guillou S."/>
            <person name="Cros-Aarteil S."/>
            <person name="Calhoun S."/>
            <person name="Kuo A."/>
            <person name="Mondo S."/>
            <person name="Pangilinan J."/>
            <person name="Riley R."/>
            <person name="Labutti K."/>
            <person name="Andreopoulos B."/>
            <person name="Lipzen A."/>
            <person name="Chen C."/>
            <person name="Yanf M."/>
            <person name="Daum C."/>
            <person name="Ng V."/>
            <person name="Clum A."/>
            <person name="Steindorff A."/>
            <person name="Ohm R."/>
            <person name="Martin F."/>
            <person name="Silar P."/>
            <person name="Natvig D."/>
            <person name="Lalanne C."/>
            <person name="Gautier V."/>
            <person name="Ament-Velasquez S.L."/>
            <person name="Kruys A."/>
            <person name="Hutchinson M.I."/>
            <person name="Powell A.J."/>
            <person name="Barry K."/>
            <person name="Miller A.N."/>
            <person name="Grigoriev I.V."/>
            <person name="Debuchy R."/>
            <person name="Gladieux P."/>
            <person name="Thoren M.H."/>
            <person name="Johannesson H."/>
        </authorList>
    </citation>
    <scope>NUCLEOTIDE SEQUENCE</scope>
    <source>
        <strain evidence="1">CBS 955.72</strain>
    </source>
</reference>
<name>A0AAJ0H7H1_9PEZI</name>
<dbReference type="Proteomes" id="UP001275084">
    <property type="component" value="Unassembled WGS sequence"/>
</dbReference>
<reference evidence="1" key="1">
    <citation type="journal article" date="2023" name="Mol. Phylogenet. Evol.">
        <title>Genome-scale phylogeny and comparative genomics of the fungal order Sordariales.</title>
        <authorList>
            <person name="Hensen N."/>
            <person name="Bonometti L."/>
            <person name="Westerberg I."/>
            <person name="Brannstrom I.O."/>
            <person name="Guillou S."/>
            <person name="Cros-Aarteil S."/>
            <person name="Calhoun S."/>
            <person name="Haridas S."/>
            <person name="Kuo A."/>
            <person name="Mondo S."/>
            <person name="Pangilinan J."/>
            <person name="Riley R."/>
            <person name="LaButti K."/>
            <person name="Andreopoulos B."/>
            <person name="Lipzen A."/>
            <person name="Chen C."/>
            <person name="Yan M."/>
            <person name="Daum C."/>
            <person name="Ng V."/>
            <person name="Clum A."/>
            <person name="Steindorff A."/>
            <person name="Ohm R.A."/>
            <person name="Martin F."/>
            <person name="Silar P."/>
            <person name="Natvig D.O."/>
            <person name="Lalanne C."/>
            <person name="Gautier V."/>
            <person name="Ament-Velasquez S.L."/>
            <person name="Kruys A."/>
            <person name="Hutchinson M.I."/>
            <person name="Powell A.J."/>
            <person name="Barry K."/>
            <person name="Miller A.N."/>
            <person name="Grigoriev I.V."/>
            <person name="Debuchy R."/>
            <person name="Gladieux P."/>
            <person name="Hiltunen Thoren M."/>
            <person name="Johannesson H."/>
        </authorList>
    </citation>
    <scope>NUCLEOTIDE SEQUENCE</scope>
    <source>
        <strain evidence="1">CBS 955.72</strain>
    </source>
</reference>
<proteinExistence type="predicted"/>
<evidence type="ECO:0000313" key="1">
    <source>
        <dbReference type="EMBL" id="KAK3341777.1"/>
    </source>
</evidence>
<comment type="caution">
    <text evidence="1">The sequence shown here is derived from an EMBL/GenBank/DDBJ whole genome shotgun (WGS) entry which is preliminary data.</text>
</comment>
<organism evidence="1 2">
    <name type="scientific">Lasiosphaeria hispida</name>
    <dbReference type="NCBI Taxonomy" id="260671"/>
    <lineage>
        <taxon>Eukaryota</taxon>
        <taxon>Fungi</taxon>
        <taxon>Dikarya</taxon>
        <taxon>Ascomycota</taxon>
        <taxon>Pezizomycotina</taxon>
        <taxon>Sordariomycetes</taxon>
        <taxon>Sordariomycetidae</taxon>
        <taxon>Sordariales</taxon>
        <taxon>Lasiosphaeriaceae</taxon>
        <taxon>Lasiosphaeria</taxon>
    </lineage>
</organism>
<sequence length="104" mass="11923">MGDGGRDCITMQILLRFHEGADNKMMPTWFPIVEEKPPVLCLTSQLLAKALAEGVIDTDKAFYYEGDPVLIYYKSDVKYQVLAYIDRHETFLINWRVFGSSVDL</sequence>
<gene>
    <name evidence="1" type="ORF">B0T25DRAFT_617195</name>
</gene>
<keyword evidence="2" id="KW-1185">Reference proteome</keyword>
<protein>
    <submittedName>
        <fullName evidence="1">Uncharacterized protein</fullName>
    </submittedName>
</protein>
<evidence type="ECO:0000313" key="2">
    <source>
        <dbReference type="Proteomes" id="UP001275084"/>
    </source>
</evidence>